<evidence type="ECO:0000313" key="1">
    <source>
        <dbReference type="Proteomes" id="UP000887579"/>
    </source>
</evidence>
<accession>A0AC34GRJ9</accession>
<evidence type="ECO:0000313" key="2">
    <source>
        <dbReference type="WBParaSite" id="ES5_v2.g7101.t1"/>
    </source>
</evidence>
<name>A0AC34GRJ9_9BILA</name>
<organism evidence="1 2">
    <name type="scientific">Panagrolaimus sp. ES5</name>
    <dbReference type="NCBI Taxonomy" id="591445"/>
    <lineage>
        <taxon>Eukaryota</taxon>
        <taxon>Metazoa</taxon>
        <taxon>Ecdysozoa</taxon>
        <taxon>Nematoda</taxon>
        <taxon>Chromadorea</taxon>
        <taxon>Rhabditida</taxon>
        <taxon>Tylenchina</taxon>
        <taxon>Panagrolaimomorpha</taxon>
        <taxon>Panagrolaimoidea</taxon>
        <taxon>Panagrolaimidae</taxon>
        <taxon>Panagrolaimus</taxon>
    </lineage>
</organism>
<dbReference type="WBParaSite" id="ES5_v2.g7101.t1">
    <property type="protein sequence ID" value="ES5_v2.g7101.t1"/>
    <property type="gene ID" value="ES5_v2.g7101"/>
</dbReference>
<dbReference type="Proteomes" id="UP000887579">
    <property type="component" value="Unplaced"/>
</dbReference>
<reference evidence="2" key="1">
    <citation type="submission" date="2022-11" db="UniProtKB">
        <authorList>
            <consortium name="WormBaseParasite"/>
        </authorList>
    </citation>
    <scope>IDENTIFICATION</scope>
</reference>
<protein>
    <submittedName>
        <fullName evidence="2">Transmembrane protein</fullName>
    </submittedName>
</protein>
<sequence length="155" mass="17091">MIGAMSSEKRASIQLKNSYQDGKKASLAGRLSEQMTPPKESRALSTCGQLFLCIIGTLMSSVICIWESIFGNDATWRRILVSSFAAFCAVCFTLLAIAIIKRQQKIPHWEPIPIHRHSVSARRATNAGRHSGDAEACSHDHTVHVEKKVSTVVKE</sequence>
<proteinExistence type="predicted"/>